<evidence type="ECO:0000259" key="1">
    <source>
        <dbReference type="Pfam" id="PF12728"/>
    </source>
</evidence>
<proteinExistence type="predicted"/>
<reference evidence="2 3" key="1">
    <citation type="journal article" date="2015" name="Microbiome">
        <title>Genomic resolution of linkages in carbon, nitrogen, and sulfur cycling among widespread estuary sediment bacteria.</title>
        <authorList>
            <person name="Baker B.J."/>
            <person name="Lazar C.S."/>
            <person name="Teske A.P."/>
            <person name="Dick G.J."/>
        </authorList>
    </citation>
    <scope>NUCLEOTIDE SEQUENCE [LARGE SCALE GENOMIC DNA]</scope>
    <source>
        <strain evidence="2">SM23_40</strain>
    </source>
</reference>
<dbReference type="SUPFAM" id="SSF46955">
    <property type="entry name" value="Putative DNA-binding domain"/>
    <property type="match status" value="1"/>
</dbReference>
<organism evidence="2 3">
    <name type="scientific">candidate division TA06 bacterium SM23_40</name>
    <dbReference type="NCBI Taxonomy" id="1703774"/>
    <lineage>
        <taxon>Bacteria</taxon>
        <taxon>Bacteria division TA06</taxon>
    </lineage>
</organism>
<dbReference type="InterPro" id="IPR041657">
    <property type="entry name" value="HTH_17"/>
</dbReference>
<dbReference type="AlphaFoldDB" id="A0A0S8GCN9"/>
<dbReference type="InterPro" id="IPR009061">
    <property type="entry name" value="DNA-bd_dom_put_sf"/>
</dbReference>
<gene>
    <name evidence="2" type="ORF">AMJ82_05705</name>
</gene>
<dbReference type="Pfam" id="PF12728">
    <property type="entry name" value="HTH_17"/>
    <property type="match status" value="1"/>
</dbReference>
<protein>
    <recommendedName>
        <fullName evidence="1">Helix-turn-helix domain-containing protein</fullName>
    </recommendedName>
</protein>
<evidence type="ECO:0000313" key="2">
    <source>
        <dbReference type="EMBL" id="KPK69402.1"/>
    </source>
</evidence>
<name>A0A0S8GCN9_UNCT6</name>
<dbReference type="Proteomes" id="UP000051717">
    <property type="component" value="Unassembled WGS sequence"/>
</dbReference>
<dbReference type="EMBL" id="LJUI01000037">
    <property type="protein sequence ID" value="KPK69402.1"/>
    <property type="molecule type" value="Genomic_DNA"/>
</dbReference>
<sequence>MSVRKQLDRLAEHGAMVIVPVRWLLDLLDLLDGLRAGGDGEEPLADFTAEEAAVEFNRSPQTIRNWCRSGLLPGAYKLLNREWRIPRQALQALRTSHLDGDGKSVQQAGTATDLGAWRAHVE</sequence>
<feature type="domain" description="Helix-turn-helix" evidence="1">
    <location>
        <begin position="47"/>
        <end position="94"/>
    </location>
</feature>
<comment type="caution">
    <text evidence="2">The sequence shown here is derived from an EMBL/GenBank/DDBJ whole genome shotgun (WGS) entry which is preliminary data.</text>
</comment>
<accession>A0A0S8GCN9</accession>
<evidence type="ECO:0000313" key="3">
    <source>
        <dbReference type="Proteomes" id="UP000051717"/>
    </source>
</evidence>